<organism evidence="3 4">
    <name type="scientific">Vespula maculifrons</name>
    <name type="common">Eastern yellow jacket</name>
    <name type="synonym">Wasp</name>
    <dbReference type="NCBI Taxonomy" id="7453"/>
    <lineage>
        <taxon>Eukaryota</taxon>
        <taxon>Metazoa</taxon>
        <taxon>Ecdysozoa</taxon>
        <taxon>Arthropoda</taxon>
        <taxon>Hexapoda</taxon>
        <taxon>Insecta</taxon>
        <taxon>Pterygota</taxon>
        <taxon>Neoptera</taxon>
        <taxon>Endopterygota</taxon>
        <taxon>Hymenoptera</taxon>
        <taxon>Apocrita</taxon>
        <taxon>Aculeata</taxon>
        <taxon>Vespoidea</taxon>
        <taxon>Vespidae</taxon>
        <taxon>Vespinae</taxon>
        <taxon>Vespula</taxon>
    </lineage>
</organism>
<name>A0ABD2BD50_VESMC</name>
<dbReference type="AlphaFoldDB" id="A0ABD2BD50"/>
<reference evidence="3 4" key="1">
    <citation type="journal article" date="2024" name="Ann. Entomol. Soc. Am.">
        <title>Genomic analyses of the southern and eastern yellowjacket wasps (Hymenoptera: Vespidae) reveal evolutionary signatures of social life.</title>
        <authorList>
            <person name="Catto M.A."/>
            <person name="Caine P.B."/>
            <person name="Orr S.E."/>
            <person name="Hunt B.G."/>
            <person name="Goodisman M.A.D."/>
        </authorList>
    </citation>
    <scope>NUCLEOTIDE SEQUENCE [LARGE SCALE GENOMIC DNA]</scope>
    <source>
        <strain evidence="3">232</strain>
        <tissue evidence="3">Head and thorax</tissue>
    </source>
</reference>
<evidence type="ECO:0000313" key="4">
    <source>
        <dbReference type="Proteomes" id="UP001607303"/>
    </source>
</evidence>
<protein>
    <submittedName>
        <fullName evidence="3">Uncharacterized protein</fullName>
    </submittedName>
</protein>
<feature type="region of interest" description="Disordered" evidence="1">
    <location>
        <begin position="65"/>
        <end position="85"/>
    </location>
</feature>
<comment type="caution">
    <text evidence="3">The sequence shown here is derived from an EMBL/GenBank/DDBJ whole genome shotgun (WGS) entry which is preliminary data.</text>
</comment>
<accession>A0ABD2BD50</accession>
<feature type="signal peptide" evidence="2">
    <location>
        <begin position="1"/>
        <end position="23"/>
    </location>
</feature>
<sequence>MVGWLAAWLTGWLAGWLAGWMDGFECSGRFYRSTRTVFALLLSRAKSWRSVHGRSTAFFHSCKRSGTFQDEGDEKKSLREYEHGKSEEDFEFRGEQLRAFILPYAEEKMIQRHKRAHYNAVVTKY</sequence>
<feature type="chain" id="PRO_5044878414" evidence="2">
    <location>
        <begin position="24"/>
        <end position="125"/>
    </location>
</feature>
<feature type="compositionally biased region" description="Basic and acidic residues" evidence="1">
    <location>
        <begin position="73"/>
        <end position="85"/>
    </location>
</feature>
<gene>
    <name evidence="3" type="ORF">V1477_016239</name>
</gene>
<dbReference type="EMBL" id="JAYRBN010000091">
    <property type="protein sequence ID" value="KAL2730428.1"/>
    <property type="molecule type" value="Genomic_DNA"/>
</dbReference>
<keyword evidence="4" id="KW-1185">Reference proteome</keyword>
<evidence type="ECO:0000256" key="2">
    <source>
        <dbReference type="SAM" id="SignalP"/>
    </source>
</evidence>
<dbReference type="Proteomes" id="UP001607303">
    <property type="component" value="Unassembled WGS sequence"/>
</dbReference>
<evidence type="ECO:0000256" key="1">
    <source>
        <dbReference type="SAM" id="MobiDB-lite"/>
    </source>
</evidence>
<evidence type="ECO:0000313" key="3">
    <source>
        <dbReference type="EMBL" id="KAL2730428.1"/>
    </source>
</evidence>
<proteinExistence type="predicted"/>
<keyword evidence="2" id="KW-0732">Signal</keyword>